<dbReference type="PRINTS" id="PR00111">
    <property type="entry name" value="ABHYDROLASE"/>
</dbReference>
<dbReference type="EMBL" id="FOZL01000001">
    <property type="protein sequence ID" value="SFS08118.1"/>
    <property type="molecule type" value="Genomic_DNA"/>
</dbReference>
<dbReference type="Gene3D" id="3.40.50.1820">
    <property type="entry name" value="alpha/beta hydrolase"/>
    <property type="match status" value="1"/>
</dbReference>
<dbReference type="PANTHER" id="PTHR43798:SF31">
    <property type="entry name" value="AB HYDROLASE SUPERFAMILY PROTEIN YCLE"/>
    <property type="match status" value="1"/>
</dbReference>
<protein>
    <submittedName>
        <fullName evidence="3">Pimeloyl-ACP methyl ester carboxylesterase</fullName>
    </submittedName>
</protein>
<evidence type="ECO:0000313" key="4">
    <source>
        <dbReference type="Proteomes" id="UP000199024"/>
    </source>
</evidence>
<dbReference type="InterPro" id="IPR000073">
    <property type="entry name" value="AB_hydrolase_1"/>
</dbReference>
<organism evidence="3 4">
    <name type="scientific">Granulicella pectinivorans</name>
    <dbReference type="NCBI Taxonomy" id="474950"/>
    <lineage>
        <taxon>Bacteria</taxon>
        <taxon>Pseudomonadati</taxon>
        <taxon>Acidobacteriota</taxon>
        <taxon>Terriglobia</taxon>
        <taxon>Terriglobales</taxon>
        <taxon>Acidobacteriaceae</taxon>
        <taxon>Granulicella</taxon>
    </lineage>
</organism>
<keyword evidence="4" id="KW-1185">Reference proteome</keyword>
<evidence type="ECO:0000259" key="2">
    <source>
        <dbReference type="Pfam" id="PF00561"/>
    </source>
</evidence>
<dbReference type="PANTHER" id="PTHR43798">
    <property type="entry name" value="MONOACYLGLYCEROL LIPASE"/>
    <property type="match status" value="1"/>
</dbReference>
<proteinExistence type="predicted"/>
<dbReference type="Pfam" id="PF00561">
    <property type="entry name" value="Abhydrolase_1"/>
    <property type="match status" value="1"/>
</dbReference>
<dbReference type="Proteomes" id="UP000199024">
    <property type="component" value="Unassembled WGS sequence"/>
</dbReference>
<dbReference type="InterPro" id="IPR029058">
    <property type="entry name" value="AB_hydrolase_fold"/>
</dbReference>
<gene>
    <name evidence="3" type="ORF">SAMN05421771_1434</name>
</gene>
<evidence type="ECO:0000256" key="1">
    <source>
        <dbReference type="ARBA" id="ARBA00022801"/>
    </source>
</evidence>
<name>A0A1I6LXJ3_9BACT</name>
<accession>A0A1I6LXJ3</accession>
<dbReference type="OrthoDB" id="9775557at2"/>
<dbReference type="InterPro" id="IPR050266">
    <property type="entry name" value="AB_hydrolase_sf"/>
</dbReference>
<sequence length="258" mass="27675">MKFTIGHLAINIEDEGSGDPALLFLHYWGGTHRTWSAVISALSDSYRCVAYDSRGWGRSEGPTAGFAVDDLANEALGIIDKLELRNYVLVGHSMGGKVAQLLASRRPSGLRGLILVAPAAPVPRHFPEEALQQQLHAYDNRETVLQAISLLSAKSHAPDIVEGIVEDSLSGSPAATQAWPTIGILEDISSDASKIIVPTLVVAGGLDNLDSVEQHKREVLSRIPNSELVVIADSGHLIPIDEPIQLAAAIRSFVSERL</sequence>
<keyword evidence="1" id="KW-0378">Hydrolase</keyword>
<reference evidence="3 4" key="1">
    <citation type="submission" date="2016-10" db="EMBL/GenBank/DDBJ databases">
        <authorList>
            <person name="de Groot N.N."/>
        </authorList>
    </citation>
    <scope>NUCLEOTIDE SEQUENCE [LARGE SCALE GENOMIC DNA]</scope>
    <source>
        <strain evidence="3 4">DSM 21001</strain>
    </source>
</reference>
<dbReference type="GO" id="GO:0016787">
    <property type="term" value="F:hydrolase activity"/>
    <property type="evidence" value="ECO:0007669"/>
    <property type="project" value="UniProtKB-KW"/>
</dbReference>
<dbReference type="STRING" id="474950.SAMN05421771_1434"/>
<feature type="domain" description="AB hydrolase-1" evidence="2">
    <location>
        <begin position="20"/>
        <end position="243"/>
    </location>
</feature>
<dbReference type="RefSeq" id="WP_089837930.1">
    <property type="nucleotide sequence ID" value="NZ_FOZL01000001.1"/>
</dbReference>
<dbReference type="AlphaFoldDB" id="A0A1I6LXJ3"/>
<evidence type="ECO:0000313" key="3">
    <source>
        <dbReference type="EMBL" id="SFS08118.1"/>
    </source>
</evidence>
<dbReference type="SUPFAM" id="SSF53474">
    <property type="entry name" value="alpha/beta-Hydrolases"/>
    <property type="match status" value="1"/>
</dbReference>
<dbReference type="GO" id="GO:0016020">
    <property type="term" value="C:membrane"/>
    <property type="evidence" value="ECO:0007669"/>
    <property type="project" value="TreeGrafter"/>
</dbReference>